<dbReference type="Proteomes" id="UP000325315">
    <property type="component" value="Unassembled WGS sequence"/>
</dbReference>
<evidence type="ECO:0000313" key="2">
    <source>
        <dbReference type="Proteomes" id="UP000325315"/>
    </source>
</evidence>
<dbReference type="PANTHER" id="PTHR34482">
    <property type="entry name" value="DNA DAMAGE-INDUCIBLE PROTEIN 1-LIKE"/>
    <property type="match status" value="1"/>
</dbReference>
<reference evidence="2" key="1">
    <citation type="journal article" date="2019" name="Plant Biotechnol. J.">
        <title>Genome sequencing of the Australian wild diploid species Gossypium australe highlights disease resistance and delayed gland morphogenesis.</title>
        <authorList>
            <person name="Cai Y."/>
            <person name="Cai X."/>
            <person name="Wang Q."/>
            <person name="Wang P."/>
            <person name="Zhang Y."/>
            <person name="Cai C."/>
            <person name="Xu Y."/>
            <person name="Wang K."/>
            <person name="Zhou Z."/>
            <person name="Wang C."/>
            <person name="Geng S."/>
            <person name="Li B."/>
            <person name="Dong Q."/>
            <person name="Hou Y."/>
            <person name="Wang H."/>
            <person name="Ai P."/>
            <person name="Liu Z."/>
            <person name="Yi F."/>
            <person name="Sun M."/>
            <person name="An G."/>
            <person name="Cheng J."/>
            <person name="Zhang Y."/>
            <person name="Shi Q."/>
            <person name="Xie Y."/>
            <person name="Shi X."/>
            <person name="Chang Y."/>
            <person name="Huang F."/>
            <person name="Chen Y."/>
            <person name="Hong S."/>
            <person name="Mi L."/>
            <person name="Sun Q."/>
            <person name="Zhang L."/>
            <person name="Zhou B."/>
            <person name="Peng R."/>
            <person name="Zhang X."/>
            <person name="Liu F."/>
        </authorList>
    </citation>
    <scope>NUCLEOTIDE SEQUENCE [LARGE SCALE GENOMIC DNA]</scope>
    <source>
        <strain evidence="2">cv. PA1801</strain>
    </source>
</reference>
<dbReference type="PANTHER" id="PTHR34482:SF36">
    <property type="entry name" value="RETROTRANSPOSON GAG DOMAIN-CONTAINING PROTEIN"/>
    <property type="match status" value="1"/>
</dbReference>
<organism evidence="1 2">
    <name type="scientific">Gossypium australe</name>
    <dbReference type="NCBI Taxonomy" id="47621"/>
    <lineage>
        <taxon>Eukaryota</taxon>
        <taxon>Viridiplantae</taxon>
        <taxon>Streptophyta</taxon>
        <taxon>Embryophyta</taxon>
        <taxon>Tracheophyta</taxon>
        <taxon>Spermatophyta</taxon>
        <taxon>Magnoliopsida</taxon>
        <taxon>eudicotyledons</taxon>
        <taxon>Gunneridae</taxon>
        <taxon>Pentapetalae</taxon>
        <taxon>rosids</taxon>
        <taxon>malvids</taxon>
        <taxon>Malvales</taxon>
        <taxon>Malvaceae</taxon>
        <taxon>Malvoideae</taxon>
        <taxon>Gossypium</taxon>
    </lineage>
</organism>
<dbReference type="AlphaFoldDB" id="A0A5B6WVL3"/>
<dbReference type="EMBL" id="SMMG02000002">
    <property type="protein sequence ID" value="KAA3484787.1"/>
    <property type="molecule type" value="Genomic_DNA"/>
</dbReference>
<evidence type="ECO:0000313" key="1">
    <source>
        <dbReference type="EMBL" id="KAA3484787.1"/>
    </source>
</evidence>
<dbReference type="OrthoDB" id="2272416at2759"/>
<name>A0A5B6WVL3_9ROSI</name>
<keyword evidence="2" id="KW-1185">Reference proteome</keyword>
<proteinExistence type="predicted"/>
<protein>
    <submittedName>
        <fullName evidence="1">Protein MCM10</fullName>
    </submittedName>
</protein>
<comment type="caution">
    <text evidence="1">The sequence shown here is derived from an EMBL/GenBank/DDBJ whole genome shotgun (WGS) entry which is preliminary data.</text>
</comment>
<sequence length="123" mass="14647">MNEWFIKFLRTNPVVQQPPPLAPQLVPEMPQSAKLVRTKEFRATADDDPERAKFWLENTIRVLDELSCIPKECLKCAVSLLKDSAYQWWNTIISVVPRENVTWEFFQKEFKKKYISQRFLDQK</sequence>
<gene>
    <name evidence="1" type="ORF">EPI10_006851</name>
</gene>
<accession>A0A5B6WVL3</accession>